<feature type="domain" description="Cysteine-rich" evidence="6">
    <location>
        <begin position="327"/>
        <end position="397"/>
    </location>
</feature>
<dbReference type="GO" id="GO:0051539">
    <property type="term" value="F:4 iron, 4 sulfur cluster binding"/>
    <property type="evidence" value="ECO:0007669"/>
    <property type="project" value="UniProtKB-KW"/>
</dbReference>
<keyword evidence="5" id="KW-0411">Iron-sulfur</keyword>
<gene>
    <name evidence="7" type="ORF">SAMN06296020_11067</name>
</gene>
<dbReference type="GO" id="GO:0016491">
    <property type="term" value="F:oxidoreductase activity"/>
    <property type="evidence" value="ECO:0007669"/>
    <property type="project" value="UniProtKB-KW"/>
</dbReference>
<proteinExistence type="predicted"/>
<organism evidence="7 8">
    <name type="scientific">Anoxynatronum buryatiense</name>
    <dbReference type="NCBI Taxonomy" id="489973"/>
    <lineage>
        <taxon>Bacteria</taxon>
        <taxon>Bacillati</taxon>
        <taxon>Bacillota</taxon>
        <taxon>Clostridia</taxon>
        <taxon>Eubacteriales</taxon>
        <taxon>Clostridiaceae</taxon>
        <taxon>Anoxynatronum</taxon>
    </lineage>
</organism>
<keyword evidence="2" id="KW-0479">Metal-binding</keyword>
<evidence type="ECO:0000259" key="6">
    <source>
        <dbReference type="Pfam" id="PF02754"/>
    </source>
</evidence>
<dbReference type="Pfam" id="PF02754">
    <property type="entry name" value="CCG"/>
    <property type="match status" value="2"/>
</dbReference>
<evidence type="ECO:0000256" key="5">
    <source>
        <dbReference type="ARBA" id="ARBA00023014"/>
    </source>
</evidence>
<sequence length="424" mass="47630">MALEDYRAMMERCSNCSGCKWIPFDKIKSQRFSENCPSISYYNFNTHSARGRFQLAQTLLDGDCEFSPDVVEAIHNCTACGSCDSTCKITRYNLEPLDHNLALKAKAVEEGYALPEQKPIMDSLQQEKTMLPGELRSNRLHWASGIDVKDLMKEKGEVAFYPGCKYSYNEKLKPVAANALKLLINAGADVGIFGSADMCCAGRALQMGFENDYEQQAKANMEVFTKSGVSVIVTPCSDCYHAFKRQYAKLGLDIKVMHLVEYLDELIQDEKLVMKNRVPMTVTYHDPCHLGRLGEAYVPWEGKEKKILNQVHTWEPRRPRYNGADGIYDAPRRILQSIPGVELVEMERIREYTWCCGAGGGCSQTNPEFASWTANERITEANATGAEAMVTACPWCEESFMNAKDEDGNTIQVVHLIDLVLQAI</sequence>
<dbReference type="Proteomes" id="UP001158066">
    <property type="component" value="Unassembled WGS sequence"/>
</dbReference>
<dbReference type="EMBL" id="FXUF01000010">
    <property type="protein sequence ID" value="SMP62724.1"/>
    <property type="molecule type" value="Genomic_DNA"/>
</dbReference>
<reference evidence="7" key="1">
    <citation type="submission" date="2017-05" db="EMBL/GenBank/DDBJ databases">
        <authorList>
            <person name="Varghese N."/>
            <person name="Submissions S."/>
        </authorList>
    </citation>
    <scope>NUCLEOTIDE SEQUENCE</scope>
    <source>
        <strain evidence="7">Su22</strain>
    </source>
</reference>
<evidence type="ECO:0000313" key="8">
    <source>
        <dbReference type="Proteomes" id="UP001158066"/>
    </source>
</evidence>
<dbReference type="InterPro" id="IPR004017">
    <property type="entry name" value="Cys_rich_dom"/>
</dbReference>
<accession>A0AA45WX36</accession>
<evidence type="ECO:0000256" key="4">
    <source>
        <dbReference type="ARBA" id="ARBA00023004"/>
    </source>
</evidence>
<dbReference type="PANTHER" id="PTHR43255:SF1">
    <property type="entry name" value="IRON-SULFUR-BINDING OXIDOREDUCTASE FADF-RELATED"/>
    <property type="match status" value="1"/>
</dbReference>
<dbReference type="InterPro" id="IPR051460">
    <property type="entry name" value="HdrC_iron-sulfur_subunit"/>
</dbReference>
<comment type="caution">
    <text evidence="7">The sequence shown here is derived from an EMBL/GenBank/DDBJ whole genome shotgun (WGS) entry which is preliminary data.</text>
</comment>
<name>A0AA45WX36_9CLOT</name>
<dbReference type="RefSeq" id="WP_283409853.1">
    <property type="nucleotide sequence ID" value="NZ_FXUF01000010.1"/>
</dbReference>
<dbReference type="GO" id="GO:0046872">
    <property type="term" value="F:metal ion binding"/>
    <property type="evidence" value="ECO:0007669"/>
    <property type="project" value="UniProtKB-KW"/>
</dbReference>
<dbReference type="GO" id="GO:0005886">
    <property type="term" value="C:plasma membrane"/>
    <property type="evidence" value="ECO:0007669"/>
    <property type="project" value="TreeGrafter"/>
</dbReference>
<evidence type="ECO:0000313" key="7">
    <source>
        <dbReference type="EMBL" id="SMP62724.1"/>
    </source>
</evidence>
<keyword evidence="3" id="KW-0560">Oxidoreductase</keyword>
<feature type="domain" description="Cysteine-rich" evidence="6">
    <location>
        <begin position="158"/>
        <end position="244"/>
    </location>
</feature>
<protein>
    <submittedName>
        <fullName evidence="7">Fe-S oxidoreductase</fullName>
    </submittedName>
</protein>
<evidence type="ECO:0000256" key="3">
    <source>
        <dbReference type="ARBA" id="ARBA00023002"/>
    </source>
</evidence>
<evidence type="ECO:0000256" key="1">
    <source>
        <dbReference type="ARBA" id="ARBA00022485"/>
    </source>
</evidence>
<keyword evidence="8" id="KW-1185">Reference proteome</keyword>
<evidence type="ECO:0000256" key="2">
    <source>
        <dbReference type="ARBA" id="ARBA00022723"/>
    </source>
</evidence>
<dbReference type="PANTHER" id="PTHR43255">
    <property type="entry name" value="IRON-SULFUR-BINDING OXIDOREDUCTASE FADF-RELATED-RELATED"/>
    <property type="match status" value="1"/>
</dbReference>
<dbReference type="AlphaFoldDB" id="A0AA45WX36"/>
<keyword evidence="4" id="KW-0408">Iron</keyword>
<keyword evidence="1" id="KW-0004">4Fe-4S</keyword>